<keyword evidence="2" id="KW-1185">Reference proteome</keyword>
<name>A0A7K1FNF0_9ACTN</name>
<evidence type="ECO:0008006" key="3">
    <source>
        <dbReference type="Google" id="ProtNLM"/>
    </source>
</evidence>
<proteinExistence type="predicted"/>
<protein>
    <recommendedName>
        <fullName evidence="3">Gluconate 2-dehydrogenase subunit 3 family protein</fullName>
    </recommendedName>
</protein>
<dbReference type="EMBL" id="WLYK01000006">
    <property type="protein sequence ID" value="MTD15658.1"/>
    <property type="molecule type" value="Genomic_DNA"/>
</dbReference>
<evidence type="ECO:0000313" key="1">
    <source>
        <dbReference type="EMBL" id="MTD15658.1"/>
    </source>
</evidence>
<dbReference type="AlphaFoldDB" id="A0A7K1FNF0"/>
<evidence type="ECO:0000313" key="2">
    <source>
        <dbReference type="Proteomes" id="UP000460221"/>
    </source>
</evidence>
<gene>
    <name evidence="1" type="ORF">GIS00_17125</name>
</gene>
<dbReference type="Proteomes" id="UP000460221">
    <property type="component" value="Unassembled WGS sequence"/>
</dbReference>
<reference evidence="1 2" key="1">
    <citation type="submission" date="2019-11" db="EMBL/GenBank/DDBJ databases">
        <authorList>
            <person name="Jiang L.-Q."/>
        </authorList>
    </citation>
    <scope>NUCLEOTIDE SEQUENCE [LARGE SCALE GENOMIC DNA]</scope>
    <source>
        <strain evidence="1 2">YIM 132087</strain>
    </source>
</reference>
<accession>A0A7K1FNF0</accession>
<organism evidence="1 2">
    <name type="scientific">Nakamurella alba</name>
    <dbReference type="NCBI Taxonomy" id="2665158"/>
    <lineage>
        <taxon>Bacteria</taxon>
        <taxon>Bacillati</taxon>
        <taxon>Actinomycetota</taxon>
        <taxon>Actinomycetes</taxon>
        <taxon>Nakamurellales</taxon>
        <taxon>Nakamurellaceae</taxon>
        <taxon>Nakamurella</taxon>
    </lineage>
</organism>
<sequence>MTQLVRLLRVAYPHPTFPDAPYERTAKAVQDADAENLLTAGLADLDEAAGGDFGALSDAEATAALERIQDSAFFKLVHSTTVVALYDDHEVWDLLGYEGASYDKGGYLHRGFDDLDWLPAPRIAEYTAEPRVEIGSAANGKAF</sequence>
<comment type="caution">
    <text evidence="1">The sequence shown here is derived from an EMBL/GenBank/DDBJ whole genome shotgun (WGS) entry which is preliminary data.</text>
</comment>